<gene>
    <name evidence="7" type="ORF">BXY66_0172</name>
</gene>
<dbReference type="InterPro" id="IPR003819">
    <property type="entry name" value="TauD/TfdA-like"/>
</dbReference>
<evidence type="ECO:0000256" key="3">
    <source>
        <dbReference type="ARBA" id="ARBA00022964"/>
    </source>
</evidence>
<protein>
    <submittedName>
        <fullName evidence="7">Taurine dioxygenase</fullName>
    </submittedName>
</protein>
<evidence type="ECO:0000259" key="6">
    <source>
        <dbReference type="Pfam" id="PF02668"/>
    </source>
</evidence>
<comment type="similarity">
    <text evidence="1">Belongs to the TfdA dioxygenase family.</text>
</comment>
<comment type="caution">
    <text evidence="7">The sequence shown here is derived from an EMBL/GenBank/DDBJ whole genome shotgun (WGS) entry which is preliminary data.</text>
</comment>
<dbReference type="GO" id="GO:0016706">
    <property type="term" value="F:2-oxoglutarate-dependent dioxygenase activity"/>
    <property type="evidence" value="ECO:0007669"/>
    <property type="project" value="UniProtKB-ARBA"/>
</dbReference>
<keyword evidence="3 7" id="KW-0223">Dioxygenase</keyword>
<sequence length="277" mass="30650">MQILPLTGSLGAEITDVDIRDRASLEGLKDAFARYAVIVIRNQSITPDDHIAFARSFGEININRFFKPVETHPEIATVFKDKDQRSAVGESWHTDHSYDQIPALGSILHGIEIPPVGGDTLFVGMAQAYAGLSPQMQDFLLGLSAWHSSRHAFGSATKDSEAAETGRIGNAEAATQDALHPVVIRHPLSGERCLYVNPGFTTHIEGLSKSESDGILNMLYAHCQQPEFHCRVRWKAGDVTMWDNRATWHKAINDYHGYRRLMHRITVEGVPLEAAAP</sequence>
<reference evidence="7 8" key="1">
    <citation type="submission" date="2019-03" db="EMBL/GenBank/DDBJ databases">
        <title>Genomic Encyclopedia of Archaeal and Bacterial Type Strains, Phase II (KMG-II): from individual species to whole genera.</title>
        <authorList>
            <person name="Goeker M."/>
        </authorList>
    </citation>
    <scope>NUCLEOTIDE SEQUENCE [LARGE SCALE GENOMIC DNA]</scope>
    <source>
        <strain evidence="7 8">DSM 26433</strain>
    </source>
</reference>
<dbReference type="SUPFAM" id="SSF51197">
    <property type="entry name" value="Clavaminate synthase-like"/>
    <property type="match status" value="1"/>
</dbReference>
<dbReference type="Pfam" id="PF02668">
    <property type="entry name" value="TauD"/>
    <property type="match status" value="1"/>
</dbReference>
<proteinExistence type="inferred from homology"/>
<keyword evidence="4" id="KW-0560">Oxidoreductase</keyword>
<name>A0A4R1NKH3_9RHOB</name>
<keyword evidence="5" id="KW-0408">Iron</keyword>
<dbReference type="GO" id="GO:0046872">
    <property type="term" value="F:metal ion binding"/>
    <property type="evidence" value="ECO:0007669"/>
    <property type="project" value="UniProtKB-KW"/>
</dbReference>
<keyword evidence="8" id="KW-1185">Reference proteome</keyword>
<dbReference type="AlphaFoldDB" id="A0A4R1NKH3"/>
<evidence type="ECO:0000313" key="7">
    <source>
        <dbReference type="EMBL" id="TCL08139.1"/>
    </source>
</evidence>
<dbReference type="InterPro" id="IPR051323">
    <property type="entry name" value="AtsK-like"/>
</dbReference>
<dbReference type="PANTHER" id="PTHR30468:SF1">
    <property type="entry name" value="ALPHA-KETOGLUTARATE-DEPENDENT SULFONATE DIOXYGENASE"/>
    <property type="match status" value="1"/>
</dbReference>
<dbReference type="PANTHER" id="PTHR30468">
    <property type="entry name" value="ALPHA-KETOGLUTARATE-DEPENDENT SULFONATE DIOXYGENASE"/>
    <property type="match status" value="1"/>
</dbReference>
<evidence type="ECO:0000256" key="5">
    <source>
        <dbReference type="ARBA" id="ARBA00023004"/>
    </source>
</evidence>
<evidence type="ECO:0000256" key="1">
    <source>
        <dbReference type="ARBA" id="ARBA00005896"/>
    </source>
</evidence>
<dbReference type="Gene3D" id="3.60.130.10">
    <property type="entry name" value="Clavaminate synthase-like"/>
    <property type="match status" value="1"/>
</dbReference>
<dbReference type="GO" id="GO:0005737">
    <property type="term" value="C:cytoplasm"/>
    <property type="evidence" value="ECO:0007669"/>
    <property type="project" value="TreeGrafter"/>
</dbReference>
<feature type="domain" description="TauD/TfdA-like" evidence="6">
    <location>
        <begin position="3"/>
        <end position="266"/>
    </location>
</feature>
<evidence type="ECO:0000256" key="2">
    <source>
        <dbReference type="ARBA" id="ARBA00022723"/>
    </source>
</evidence>
<evidence type="ECO:0000313" key="8">
    <source>
        <dbReference type="Proteomes" id="UP000295673"/>
    </source>
</evidence>
<dbReference type="EMBL" id="SMGR01000001">
    <property type="protein sequence ID" value="TCL08139.1"/>
    <property type="molecule type" value="Genomic_DNA"/>
</dbReference>
<dbReference type="RefSeq" id="WP_132858298.1">
    <property type="nucleotide sequence ID" value="NZ_SMGR01000001.1"/>
</dbReference>
<evidence type="ECO:0000256" key="4">
    <source>
        <dbReference type="ARBA" id="ARBA00023002"/>
    </source>
</evidence>
<dbReference type="Proteomes" id="UP000295673">
    <property type="component" value="Unassembled WGS sequence"/>
</dbReference>
<dbReference type="InterPro" id="IPR042098">
    <property type="entry name" value="TauD-like_sf"/>
</dbReference>
<accession>A0A4R1NKH3</accession>
<keyword evidence="2" id="KW-0479">Metal-binding</keyword>
<dbReference type="OrthoDB" id="7209371at2"/>
<organism evidence="7 8">
    <name type="scientific">Shimia isoporae</name>
    <dbReference type="NCBI Taxonomy" id="647720"/>
    <lineage>
        <taxon>Bacteria</taxon>
        <taxon>Pseudomonadati</taxon>
        <taxon>Pseudomonadota</taxon>
        <taxon>Alphaproteobacteria</taxon>
        <taxon>Rhodobacterales</taxon>
        <taxon>Roseobacteraceae</taxon>
    </lineage>
</organism>